<feature type="domain" description="Alpha-D-phosphohexomutase alpha/beta/alpha" evidence="11">
    <location>
        <begin position="261"/>
        <end position="372"/>
    </location>
</feature>
<accession>A0A098S856</accession>
<feature type="domain" description="Alpha-D-phosphohexomutase C-terminal" evidence="8">
    <location>
        <begin position="410"/>
        <end position="458"/>
    </location>
</feature>
<name>A0A098S856_9BACT</name>
<dbReference type="RefSeq" id="WP_044222864.1">
    <property type="nucleotide sequence ID" value="NZ_JBKAGJ010000021.1"/>
</dbReference>
<dbReference type="InterPro" id="IPR016066">
    <property type="entry name" value="A-D-PHexomutase_CS"/>
</dbReference>
<dbReference type="AlphaFoldDB" id="A0A098S856"/>
<evidence type="ECO:0000256" key="4">
    <source>
        <dbReference type="ARBA" id="ARBA00022723"/>
    </source>
</evidence>
<dbReference type="InterPro" id="IPR016055">
    <property type="entry name" value="A-D-PHexomutase_a/b/a-I/II/III"/>
</dbReference>
<dbReference type="SUPFAM" id="SSF55957">
    <property type="entry name" value="Phosphoglucomutase, C-terminal domain"/>
    <property type="match status" value="1"/>
</dbReference>
<organism evidence="12 13">
    <name type="scientific">Phaeodactylibacter xiamenensis</name>
    <dbReference type="NCBI Taxonomy" id="1524460"/>
    <lineage>
        <taxon>Bacteria</taxon>
        <taxon>Pseudomonadati</taxon>
        <taxon>Bacteroidota</taxon>
        <taxon>Saprospiria</taxon>
        <taxon>Saprospirales</taxon>
        <taxon>Haliscomenobacteraceae</taxon>
        <taxon>Phaeodactylibacter</taxon>
    </lineage>
</organism>
<dbReference type="Proteomes" id="UP000029736">
    <property type="component" value="Unassembled WGS sequence"/>
</dbReference>
<evidence type="ECO:0000256" key="3">
    <source>
        <dbReference type="ARBA" id="ARBA00022553"/>
    </source>
</evidence>
<dbReference type="InterPro" id="IPR005846">
    <property type="entry name" value="A-D-PHexomutase_a/b/a-III"/>
</dbReference>
<dbReference type="EMBL" id="JPOS01000038">
    <property type="protein sequence ID" value="KGE87267.1"/>
    <property type="molecule type" value="Genomic_DNA"/>
</dbReference>
<dbReference type="GO" id="GO:0008973">
    <property type="term" value="F:phosphopentomutase activity"/>
    <property type="evidence" value="ECO:0007669"/>
    <property type="project" value="TreeGrafter"/>
</dbReference>
<evidence type="ECO:0000256" key="5">
    <source>
        <dbReference type="ARBA" id="ARBA00022842"/>
    </source>
</evidence>
<dbReference type="InterPro" id="IPR005844">
    <property type="entry name" value="A-D-PHexomutase_a/b/a-I"/>
</dbReference>
<evidence type="ECO:0000313" key="13">
    <source>
        <dbReference type="Proteomes" id="UP000029736"/>
    </source>
</evidence>
<reference evidence="12 13" key="1">
    <citation type="journal article" date="2014" name="Int. J. Syst. Evol. Microbiol.">
        <title>Phaeodactylibacter xiamenensis gen. nov., sp. nov., a member of the family Saprospiraceae isolated from the marine alga Phaeodactylum tricornutum.</title>
        <authorList>
            <person name="Chen Z.Jr."/>
            <person name="Lei X."/>
            <person name="Lai Q."/>
            <person name="Li Y."/>
            <person name="Zhang B."/>
            <person name="Zhang J."/>
            <person name="Zhang H."/>
            <person name="Yang L."/>
            <person name="Zheng W."/>
            <person name="Tian Y."/>
            <person name="Yu Z."/>
            <person name="Xu H.Jr."/>
            <person name="Zheng T."/>
        </authorList>
    </citation>
    <scope>NUCLEOTIDE SEQUENCE [LARGE SCALE GENOMIC DNA]</scope>
    <source>
        <strain evidence="12 13">KD52</strain>
    </source>
</reference>
<proteinExistence type="inferred from homology"/>
<keyword evidence="6" id="KW-0413">Isomerase</keyword>
<dbReference type="GO" id="GO:0006166">
    <property type="term" value="P:purine ribonucleoside salvage"/>
    <property type="evidence" value="ECO:0007669"/>
    <property type="project" value="TreeGrafter"/>
</dbReference>
<dbReference type="InterPro" id="IPR036900">
    <property type="entry name" value="A-D-PHexomutase_C_sf"/>
</dbReference>
<gene>
    <name evidence="12" type="ORF">IX84_16635</name>
</gene>
<evidence type="ECO:0000256" key="6">
    <source>
        <dbReference type="ARBA" id="ARBA00023235"/>
    </source>
</evidence>
<dbReference type="Pfam" id="PF00408">
    <property type="entry name" value="PGM_PMM_IV"/>
    <property type="match status" value="1"/>
</dbReference>
<dbReference type="InterPro" id="IPR005843">
    <property type="entry name" value="A-D-PHexomutase_C"/>
</dbReference>
<evidence type="ECO:0000256" key="7">
    <source>
        <dbReference type="RuleBase" id="RU004326"/>
    </source>
</evidence>
<dbReference type="Gene3D" id="3.30.310.50">
    <property type="entry name" value="Alpha-D-phosphohexomutase, C-terminal domain"/>
    <property type="match status" value="1"/>
</dbReference>
<comment type="caution">
    <text evidence="12">The sequence shown here is derived from an EMBL/GenBank/DDBJ whole genome shotgun (WGS) entry which is preliminary data.</text>
</comment>
<dbReference type="OrthoDB" id="9806956at2"/>
<dbReference type="InterPro" id="IPR005845">
    <property type="entry name" value="A-D-PHexomutase_a/b/a-II"/>
</dbReference>
<protein>
    <submittedName>
        <fullName evidence="12">Phosphoglucosamine mutase</fullName>
    </submittedName>
</protein>
<dbReference type="GO" id="GO:0000287">
    <property type="term" value="F:magnesium ion binding"/>
    <property type="evidence" value="ECO:0007669"/>
    <property type="project" value="InterPro"/>
</dbReference>
<dbReference type="Pfam" id="PF02880">
    <property type="entry name" value="PGM_PMM_III"/>
    <property type="match status" value="1"/>
</dbReference>
<dbReference type="InterPro" id="IPR005841">
    <property type="entry name" value="Alpha-D-phosphohexomutase_SF"/>
</dbReference>
<dbReference type="PRINTS" id="PR00509">
    <property type="entry name" value="PGMPMM"/>
</dbReference>
<sequence>MTKIKFGTDGWRAIIAEDYTVENVKRVAAGTAIWMKANEAAQVVIGHDARFGGELFAHTTTRVMGAYGMKVKLAKGFVSTPMVSLGVVKTGSDLGVVITASHNPPSYNGFKLKSKLGGPMIPAQVAEVESHIPDTFDRALPTLQEMEAQGLLEYVDLEQIYVDHVTDSFDLESIRNADFKIAYDAMYGAGQNALRRLLPDAVLLHCDYNPSFMGQAPEPIHRNLSELSALIKNDPSIGLGLANDGDADRIGMYDEDGNFVDSHHILLLLLLYMHEYKKQTGKVVVTFSVTEKMQELAKQFGLDIEVTKIGFKYIAEIMAQEPVLVGGEESGGLAVSGHIPERDGIWIGLTIMEFMAKSGKSIKALIHEVYDRVGSFAYDRDDLHLTEAKKQSIIKQCQEGSLKAFGPYQVERVEDIDGFKFYFGGSRWVMIRPSGTEPVLRVYAQAPEHGEVRQILDATHKALLG</sequence>
<dbReference type="STRING" id="1524460.IX84_16635"/>
<feature type="domain" description="Alpha-D-phosphohexomutase alpha/beta/alpha" evidence="10">
    <location>
        <begin position="160"/>
        <end position="257"/>
    </location>
</feature>
<evidence type="ECO:0000256" key="1">
    <source>
        <dbReference type="ARBA" id="ARBA00001946"/>
    </source>
</evidence>
<comment type="cofactor">
    <cofactor evidence="1">
        <name>Mg(2+)</name>
        <dbReference type="ChEBI" id="CHEBI:18420"/>
    </cofactor>
</comment>
<dbReference type="PROSITE" id="PS00710">
    <property type="entry name" value="PGM_PMM"/>
    <property type="match status" value="1"/>
</dbReference>
<dbReference type="Pfam" id="PF02878">
    <property type="entry name" value="PGM_PMM_I"/>
    <property type="match status" value="1"/>
</dbReference>
<evidence type="ECO:0000256" key="2">
    <source>
        <dbReference type="ARBA" id="ARBA00010231"/>
    </source>
</evidence>
<keyword evidence="3" id="KW-0597">Phosphoprotein</keyword>
<evidence type="ECO:0000313" key="12">
    <source>
        <dbReference type="EMBL" id="KGE87267.1"/>
    </source>
</evidence>
<dbReference type="Pfam" id="PF02879">
    <property type="entry name" value="PGM_PMM_II"/>
    <property type="match status" value="1"/>
</dbReference>
<keyword evidence="4 7" id="KW-0479">Metal-binding</keyword>
<evidence type="ECO:0000259" key="11">
    <source>
        <dbReference type="Pfam" id="PF02880"/>
    </source>
</evidence>
<evidence type="ECO:0000259" key="9">
    <source>
        <dbReference type="Pfam" id="PF02878"/>
    </source>
</evidence>
<evidence type="ECO:0000259" key="10">
    <source>
        <dbReference type="Pfam" id="PF02879"/>
    </source>
</evidence>
<dbReference type="PANTHER" id="PTHR45745">
    <property type="entry name" value="PHOSPHOMANNOMUTASE 45A"/>
    <property type="match status" value="1"/>
</dbReference>
<keyword evidence="5 7" id="KW-0460">Magnesium</keyword>
<dbReference type="GO" id="GO:0005975">
    <property type="term" value="P:carbohydrate metabolic process"/>
    <property type="evidence" value="ECO:0007669"/>
    <property type="project" value="InterPro"/>
</dbReference>
<comment type="similarity">
    <text evidence="2 7">Belongs to the phosphohexose mutase family.</text>
</comment>
<keyword evidence="13" id="KW-1185">Reference proteome</keyword>
<dbReference type="SUPFAM" id="SSF53738">
    <property type="entry name" value="Phosphoglucomutase, first 3 domains"/>
    <property type="match status" value="2"/>
</dbReference>
<dbReference type="Gene3D" id="3.40.120.10">
    <property type="entry name" value="Alpha-D-Glucose-1,6-Bisphosphate, subunit A, domain 3"/>
    <property type="match status" value="3"/>
</dbReference>
<evidence type="ECO:0000259" key="8">
    <source>
        <dbReference type="Pfam" id="PF00408"/>
    </source>
</evidence>
<dbReference type="PANTHER" id="PTHR45745:SF1">
    <property type="entry name" value="PHOSPHOGLUCOMUTASE 2B-RELATED"/>
    <property type="match status" value="1"/>
</dbReference>
<feature type="domain" description="Alpha-D-phosphohexomutase alpha/beta/alpha" evidence="9">
    <location>
        <begin position="4"/>
        <end position="133"/>
    </location>
</feature>